<dbReference type="GO" id="GO:0003677">
    <property type="term" value="F:DNA binding"/>
    <property type="evidence" value="ECO:0007669"/>
    <property type="project" value="UniProtKB-KW"/>
</dbReference>
<organism evidence="3 4">
    <name type="scientific">Novosphingobium capsulatum</name>
    <dbReference type="NCBI Taxonomy" id="13688"/>
    <lineage>
        <taxon>Bacteria</taxon>
        <taxon>Pseudomonadati</taxon>
        <taxon>Pseudomonadota</taxon>
        <taxon>Alphaproteobacteria</taxon>
        <taxon>Sphingomonadales</taxon>
        <taxon>Sphingomonadaceae</taxon>
        <taxon>Novosphingobium</taxon>
    </lineage>
</organism>
<feature type="modified residue" description="4-aspartylphosphate" evidence="1">
    <location>
        <position position="54"/>
    </location>
</feature>
<comment type="caution">
    <text evidence="3">The sequence shown here is derived from an EMBL/GenBank/DDBJ whole genome shotgun (WGS) entry which is preliminary data.</text>
</comment>
<dbReference type="Proteomes" id="UP001184150">
    <property type="component" value="Unassembled WGS sequence"/>
</dbReference>
<dbReference type="PROSITE" id="PS50110">
    <property type="entry name" value="RESPONSE_REGULATORY"/>
    <property type="match status" value="1"/>
</dbReference>
<keyword evidence="4" id="KW-1185">Reference proteome</keyword>
<proteinExistence type="predicted"/>
<dbReference type="EMBL" id="JAVDRD010000003">
    <property type="protein sequence ID" value="MDR6510553.1"/>
    <property type="molecule type" value="Genomic_DNA"/>
</dbReference>
<keyword evidence="1" id="KW-0597">Phosphoprotein</keyword>
<evidence type="ECO:0000256" key="1">
    <source>
        <dbReference type="PROSITE-ProRule" id="PRU00169"/>
    </source>
</evidence>
<dbReference type="RefSeq" id="WP_107716492.1">
    <property type="nucleotide sequence ID" value="NZ_JAVDRD010000003.1"/>
</dbReference>
<feature type="domain" description="Response regulatory" evidence="2">
    <location>
        <begin position="5"/>
        <end position="114"/>
    </location>
</feature>
<gene>
    <name evidence="3" type="ORF">J2792_001419</name>
</gene>
<evidence type="ECO:0000313" key="3">
    <source>
        <dbReference type="EMBL" id="MDR6510553.1"/>
    </source>
</evidence>
<evidence type="ECO:0000313" key="4">
    <source>
        <dbReference type="Proteomes" id="UP001184150"/>
    </source>
</evidence>
<sequence>MITDYILVLEDNVLVAMEIEDELTERGFRVAVAVDIAEAEALVAQETPRAALLDLRLPDGHSAPLALHLIAQDCTVALISGADSGMIPASLAGVPRFPKPVGVWELADWATGVFDPQK</sequence>
<evidence type="ECO:0000259" key="2">
    <source>
        <dbReference type="PROSITE" id="PS50110"/>
    </source>
</evidence>
<dbReference type="InterPro" id="IPR001789">
    <property type="entry name" value="Sig_transdc_resp-reg_receiver"/>
</dbReference>
<dbReference type="InterPro" id="IPR011006">
    <property type="entry name" value="CheY-like_superfamily"/>
</dbReference>
<dbReference type="Gene3D" id="3.40.50.2300">
    <property type="match status" value="1"/>
</dbReference>
<accession>A0ABU1MK76</accession>
<dbReference type="SUPFAM" id="SSF52172">
    <property type="entry name" value="CheY-like"/>
    <property type="match status" value="1"/>
</dbReference>
<name>A0ABU1MK76_9SPHN</name>
<keyword evidence="3" id="KW-0238">DNA-binding</keyword>
<protein>
    <submittedName>
        <fullName evidence="3">DNA-binding response OmpR family regulator</fullName>
    </submittedName>
</protein>
<reference evidence="3 4" key="1">
    <citation type="submission" date="2023-07" db="EMBL/GenBank/DDBJ databases">
        <title>Sorghum-associated microbial communities from plants grown in Nebraska, USA.</title>
        <authorList>
            <person name="Schachtman D."/>
        </authorList>
    </citation>
    <scope>NUCLEOTIDE SEQUENCE [LARGE SCALE GENOMIC DNA]</scope>
    <source>
        <strain evidence="3 4">DS1027</strain>
    </source>
</reference>